<evidence type="ECO:0000313" key="2">
    <source>
        <dbReference type="Proteomes" id="UP000886657"/>
    </source>
</evidence>
<name>A0A9D7SHW5_9BACT</name>
<dbReference type="PANTHER" id="PTHR37816">
    <property type="entry name" value="YALI0E33011P"/>
    <property type="match status" value="1"/>
</dbReference>
<accession>A0A9D7SHW5</accession>
<dbReference type="PANTHER" id="PTHR37816:SF2">
    <property type="entry name" value="DNA TOPOLOGY MODULATION PROTEIN FLAR-RELATED PROTEIN"/>
    <property type="match status" value="1"/>
</dbReference>
<dbReference type="InterPro" id="IPR027417">
    <property type="entry name" value="P-loop_NTPase"/>
</dbReference>
<protein>
    <submittedName>
        <fullName evidence="1">Shikimate kinase</fullName>
    </submittedName>
</protein>
<dbReference type="SUPFAM" id="SSF52540">
    <property type="entry name" value="P-loop containing nucleoside triphosphate hydrolases"/>
    <property type="match status" value="1"/>
</dbReference>
<organism evidence="1 2">
    <name type="scientific">Candidatus Geothrix skivensis</name>
    <dbReference type="NCBI Taxonomy" id="2954439"/>
    <lineage>
        <taxon>Bacteria</taxon>
        <taxon>Pseudomonadati</taxon>
        <taxon>Acidobacteriota</taxon>
        <taxon>Holophagae</taxon>
        <taxon>Holophagales</taxon>
        <taxon>Holophagaceae</taxon>
        <taxon>Geothrix</taxon>
    </lineage>
</organism>
<dbReference type="Proteomes" id="UP000886657">
    <property type="component" value="Unassembled WGS sequence"/>
</dbReference>
<dbReference type="GO" id="GO:0016301">
    <property type="term" value="F:kinase activity"/>
    <property type="evidence" value="ECO:0007669"/>
    <property type="project" value="UniProtKB-KW"/>
</dbReference>
<comment type="caution">
    <text evidence="1">The sequence shown here is derived from an EMBL/GenBank/DDBJ whole genome shotgun (WGS) entry which is preliminary data.</text>
</comment>
<keyword evidence="1" id="KW-0418">Kinase</keyword>
<dbReference type="InterPro" id="IPR052922">
    <property type="entry name" value="Cytidylate_Kinase-2"/>
</dbReference>
<evidence type="ECO:0000313" key="1">
    <source>
        <dbReference type="EMBL" id="MBK9796844.1"/>
    </source>
</evidence>
<sequence length="168" mass="18698">MRIAIIGNSGSGKSTLARQIASSYGLTALDLDTLAWVPGKVAIPRDHTSAEADVTAFCSSNENWVVEGCYAGLIQTALSYSPVLIFIEPGVEACLSNCRDRPWEPHKYKSKSEQDEKLPFLLNWVRDYYSREGDLSLGAHHSLFESYQGSKRKIQSRVDPSFIKELAR</sequence>
<gene>
    <name evidence="1" type="ORF">IPP58_10170</name>
</gene>
<reference evidence="1" key="1">
    <citation type="submission" date="2020-10" db="EMBL/GenBank/DDBJ databases">
        <title>Connecting structure to function with the recovery of over 1000 high-quality activated sludge metagenome-assembled genomes encoding full-length rRNA genes using long-read sequencing.</title>
        <authorList>
            <person name="Singleton C.M."/>
            <person name="Petriglieri F."/>
            <person name="Kristensen J.M."/>
            <person name="Kirkegaard R.H."/>
            <person name="Michaelsen T.Y."/>
            <person name="Andersen M.H."/>
            <person name="Karst S.M."/>
            <person name="Dueholm M.S."/>
            <person name="Nielsen P.H."/>
            <person name="Albertsen M."/>
        </authorList>
    </citation>
    <scope>NUCLEOTIDE SEQUENCE</scope>
    <source>
        <strain evidence="1">Skiv_18-Q3-R9-52_MAXAC.067</strain>
    </source>
</reference>
<proteinExistence type="predicted"/>
<keyword evidence="1" id="KW-0808">Transferase</keyword>
<dbReference type="Gene3D" id="3.40.50.300">
    <property type="entry name" value="P-loop containing nucleotide triphosphate hydrolases"/>
    <property type="match status" value="1"/>
</dbReference>
<dbReference type="AlphaFoldDB" id="A0A9D7SHW5"/>
<dbReference type="EMBL" id="JADKIO010000008">
    <property type="protein sequence ID" value="MBK9796844.1"/>
    <property type="molecule type" value="Genomic_DNA"/>
</dbReference>